<dbReference type="GO" id="GO:0005524">
    <property type="term" value="F:ATP binding"/>
    <property type="evidence" value="ECO:0007669"/>
    <property type="project" value="UniProtKB-UniRule"/>
</dbReference>
<keyword evidence="3" id="KW-0808">Transferase</keyword>
<evidence type="ECO:0000259" key="11">
    <source>
        <dbReference type="PROSITE" id="PS50011"/>
    </source>
</evidence>
<dbReference type="FunFam" id="3.30.200.20:FF:000096">
    <property type="entry name" value="Non-specific serine/threonine protein kinase"/>
    <property type="match status" value="1"/>
</dbReference>
<evidence type="ECO:0000256" key="4">
    <source>
        <dbReference type="ARBA" id="ARBA00022741"/>
    </source>
</evidence>
<dbReference type="InterPro" id="IPR017441">
    <property type="entry name" value="Protein_kinase_ATP_BS"/>
</dbReference>
<dbReference type="InterPro" id="IPR000719">
    <property type="entry name" value="Prot_kinase_dom"/>
</dbReference>
<comment type="caution">
    <text evidence="12">The sequence shown here is derived from an EMBL/GenBank/DDBJ whole genome shotgun (WGS) entry which is preliminary data.</text>
</comment>
<evidence type="ECO:0000256" key="6">
    <source>
        <dbReference type="ARBA" id="ARBA00022840"/>
    </source>
</evidence>
<dbReference type="FunFam" id="1.10.510.10:FF:000571">
    <property type="entry name" value="Maternal embryonic leucine zipper kinase"/>
    <property type="match status" value="1"/>
</dbReference>
<dbReference type="InterPro" id="IPR008271">
    <property type="entry name" value="Ser/Thr_kinase_AS"/>
</dbReference>
<evidence type="ECO:0000256" key="5">
    <source>
        <dbReference type="ARBA" id="ARBA00022777"/>
    </source>
</evidence>
<protein>
    <recommendedName>
        <fullName evidence="11">Protein kinase domain-containing protein</fullName>
    </recommendedName>
</protein>
<dbReference type="PROSITE" id="PS00108">
    <property type="entry name" value="PROTEIN_KINASE_ST"/>
    <property type="match status" value="1"/>
</dbReference>
<evidence type="ECO:0000256" key="3">
    <source>
        <dbReference type="ARBA" id="ARBA00022679"/>
    </source>
</evidence>
<feature type="transmembrane region" description="Helical" evidence="10">
    <location>
        <begin position="123"/>
        <end position="143"/>
    </location>
</feature>
<dbReference type="InterPro" id="IPR000756">
    <property type="entry name" value="Diacylglycerol_kin_accessory"/>
</dbReference>
<dbReference type="AlphaFoldDB" id="A0A8S9M2U7"/>
<name>A0A8S9M2U7_BRACR</name>
<dbReference type="Pfam" id="PF00069">
    <property type="entry name" value="Pkinase"/>
    <property type="match status" value="1"/>
</dbReference>
<dbReference type="PROSITE" id="PS00107">
    <property type="entry name" value="PROTEIN_KINASE_ATP"/>
    <property type="match status" value="1"/>
</dbReference>
<keyword evidence="6 8" id="KW-0067">ATP-binding</keyword>
<feature type="domain" description="Protein kinase" evidence="11">
    <location>
        <begin position="151"/>
        <end position="390"/>
    </location>
</feature>
<dbReference type="PANTHER" id="PTHR43895:SF123">
    <property type="entry name" value="NON-SPECIFIC SERINE_THREONINE PROTEIN KINASE"/>
    <property type="match status" value="1"/>
</dbReference>
<gene>
    <name evidence="12" type="ORF">F2Q70_00007872</name>
</gene>
<comment type="function">
    <text evidence="7">CIPK serine-threonine protein kinases interact with CBL proteins. Binding of a CBL protein to the regulatory NAF domain of CIPK protein lead to the activation of the kinase in a calcium-dependent manner.</text>
</comment>
<evidence type="ECO:0000256" key="10">
    <source>
        <dbReference type="SAM" id="Phobius"/>
    </source>
</evidence>
<dbReference type="PANTHER" id="PTHR43895">
    <property type="entry name" value="CALCIUM/CALMODULIN-DEPENDENT PROTEIN KINASE KINASE-RELATED"/>
    <property type="match status" value="1"/>
</dbReference>
<evidence type="ECO:0000256" key="7">
    <source>
        <dbReference type="ARBA" id="ARBA00058225"/>
    </source>
</evidence>
<dbReference type="GO" id="GO:0007200">
    <property type="term" value="P:phospholipase C-activating G protein-coupled receptor signaling pathway"/>
    <property type="evidence" value="ECO:0007669"/>
    <property type="project" value="InterPro"/>
</dbReference>
<dbReference type="SUPFAM" id="SSF56112">
    <property type="entry name" value="Protein kinase-like (PK-like)"/>
    <property type="match status" value="1"/>
</dbReference>
<evidence type="ECO:0000256" key="2">
    <source>
        <dbReference type="ARBA" id="ARBA00022527"/>
    </source>
</evidence>
<sequence>MTHCTNDPGLRGLKNIMTLHIKKLDSSEWEKVPVPKSVRAVVALNLHSYGSGRNPWGNLKQDYLEKRGFVEAQADDGLLEIFGLKQGWHASFVMVELISAKHIAQVLLFGIARIRHKLDPSELINIFFFLSSLFLSISEMGLFGTKKIGKYEIGRTIGEGNFAKVKLGYDTTNGTYVAVKIIDKALVIQKGLQSQVQREIRTMKLLNHPNIVQIHEVIGTKTKICIVMEYVAGGQLSDKLCKHKMKESDARKLFQQLIDAVDYCHNRGVYHRDLKPQNLLLDSKGNLKVSDFGLSAVPKSGDMLSTACGSPCYIAPELIMNKGYSGAAVDVWSCGVILFELLAGYPPFDDHTLVVLYKKILRADYTFPPAFTGAQKKLIFNILDPNPQRV</sequence>
<dbReference type="PROSITE" id="PS50011">
    <property type="entry name" value="PROTEIN_KINASE_DOM"/>
    <property type="match status" value="1"/>
</dbReference>
<organism evidence="12">
    <name type="scientific">Brassica cretica</name>
    <name type="common">Mustard</name>
    <dbReference type="NCBI Taxonomy" id="69181"/>
    <lineage>
        <taxon>Eukaryota</taxon>
        <taxon>Viridiplantae</taxon>
        <taxon>Streptophyta</taxon>
        <taxon>Embryophyta</taxon>
        <taxon>Tracheophyta</taxon>
        <taxon>Spermatophyta</taxon>
        <taxon>Magnoliopsida</taxon>
        <taxon>eudicotyledons</taxon>
        <taxon>Gunneridae</taxon>
        <taxon>Pentapetalae</taxon>
        <taxon>rosids</taxon>
        <taxon>malvids</taxon>
        <taxon>Brassicales</taxon>
        <taxon>Brassicaceae</taxon>
        <taxon>Brassiceae</taxon>
        <taxon>Brassica</taxon>
    </lineage>
</organism>
<reference evidence="12" key="1">
    <citation type="submission" date="2019-12" db="EMBL/GenBank/DDBJ databases">
        <title>Genome sequencing and annotation of Brassica cretica.</title>
        <authorList>
            <person name="Studholme D.J."/>
            <person name="Sarris P.F."/>
        </authorList>
    </citation>
    <scope>NUCLEOTIDE SEQUENCE</scope>
    <source>
        <strain evidence="12">PFS-102/07</strain>
        <tissue evidence="12">Leaf</tissue>
    </source>
</reference>
<feature type="binding site" evidence="8">
    <location>
        <position position="180"/>
    </location>
    <ligand>
        <name>ATP</name>
        <dbReference type="ChEBI" id="CHEBI:30616"/>
    </ligand>
</feature>
<evidence type="ECO:0000256" key="1">
    <source>
        <dbReference type="ARBA" id="ARBA00006234"/>
    </source>
</evidence>
<keyword evidence="10" id="KW-0472">Membrane</keyword>
<keyword evidence="5" id="KW-0418">Kinase</keyword>
<dbReference type="InterPro" id="IPR011009">
    <property type="entry name" value="Kinase-like_dom_sf"/>
</dbReference>
<dbReference type="SMART" id="SM00220">
    <property type="entry name" value="S_TKc"/>
    <property type="match status" value="1"/>
</dbReference>
<keyword evidence="10" id="KW-1133">Transmembrane helix</keyword>
<comment type="similarity">
    <text evidence="1">Belongs to the protein kinase superfamily. CAMK Ser/Thr protein kinase family. SNF1 subfamily.</text>
</comment>
<evidence type="ECO:0000256" key="9">
    <source>
        <dbReference type="RuleBase" id="RU000304"/>
    </source>
</evidence>
<evidence type="ECO:0000313" key="12">
    <source>
        <dbReference type="EMBL" id="KAF2614470.1"/>
    </source>
</evidence>
<keyword evidence="10" id="KW-0812">Transmembrane</keyword>
<keyword evidence="2 9" id="KW-0723">Serine/threonine-protein kinase</keyword>
<proteinExistence type="inferred from homology"/>
<dbReference type="EMBL" id="QGKY02000089">
    <property type="protein sequence ID" value="KAF2614470.1"/>
    <property type="molecule type" value="Genomic_DNA"/>
</dbReference>
<dbReference type="Pfam" id="PF00609">
    <property type="entry name" value="DAGK_acc"/>
    <property type="match status" value="1"/>
</dbReference>
<dbReference type="Gene3D" id="1.10.510.10">
    <property type="entry name" value="Transferase(Phosphotransferase) domain 1"/>
    <property type="match status" value="1"/>
</dbReference>
<accession>A0A8S9M2U7</accession>
<keyword evidence="4 8" id="KW-0547">Nucleotide-binding</keyword>
<dbReference type="GO" id="GO:0004674">
    <property type="term" value="F:protein serine/threonine kinase activity"/>
    <property type="evidence" value="ECO:0007669"/>
    <property type="project" value="UniProtKB-KW"/>
</dbReference>
<dbReference type="GO" id="GO:0004143">
    <property type="term" value="F:ATP-dependent diacylglycerol kinase activity"/>
    <property type="evidence" value="ECO:0007669"/>
    <property type="project" value="InterPro"/>
</dbReference>
<evidence type="ECO:0000256" key="8">
    <source>
        <dbReference type="PROSITE-ProRule" id="PRU10141"/>
    </source>
</evidence>